<gene>
    <name evidence="1" type="ORF">ANACOL_01461</name>
</gene>
<dbReference type="EMBL" id="ABGD02000011">
    <property type="protein sequence ID" value="EDS11880.1"/>
    <property type="molecule type" value="Genomic_DNA"/>
</dbReference>
<reference evidence="1" key="2">
    <citation type="submission" date="2013-09" db="EMBL/GenBank/DDBJ databases">
        <title>Draft genome sequence of Anaerotruncus colihominis(DSM 17241).</title>
        <authorList>
            <person name="Sudarsanam P."/>
            <person name="Ley R."/>
            <person name="Guruge J."/>
            <person name="Turnbaugh P.J."/>
            <person name="Mahowald M."/>
            <person name="Liep D."/>
            <person name="Gordon J."/>
        </authorList>
    </citation>
    <scope>NUCLEOTIDE SEQUENCE</scope>
    <source>
        <strain evidence="1">DSM 17241</strain>
    </source>
</reference>
<name>B0P9J3_9FIRM</name>
<sequence length="41" mass="5131">MKKAGENFCFATRQAFYSRRSRLKFFAEAFFQKSRYDYYNR</sequence>
<protein>
    <submittedName>
        <fullName evidence="1">Uncharacterized protein</fullName>
    </submittedName>
</protein>
<dbReference type="Proteomes" id="UP000003803">
    <property type="component" value="Unassembled WGS sequence"/>
</dbReference>
<dbReference type="AlphaFoldDB" id="B0P9J3"/>
<keyword evidence="2" id="KW-1185">Reference proteome</keyword>
<organism evidence="1 2">
    <name type="scientific">Anaerotruncus colihominis DSM 17241</name>
    <dbReference type="NCBI Taxonomy" id="445972"/>
    <lineage>
        <taxon>Bacteria</taxon>
        <taxon>Bacillati</taxon>
        <taxon>Bacillota</taxon>
        <taxon>Clostridia</taxon>
        <taxon>Eubacteriales</taxon>
        <taxon>Oscillospiraceae</taxon>
        <taxon>Anaerotruncus</taxon>
    </lineage>
</organism>
<proteinExistence type="predicted"/>
<dbReference type="HOGENOM" id="CLU_3264810_0_0_9"/>
<accession>B0P9J3</accession>
<reference evidence="1" key="1">
    <citation type="submission" date="2007-11" db="EMBL/GenBank/DDBJ databases">
        <authorList>
            <person name="Fulton L."/>
            <person name="Clifton S."/>
            <person name="Fulton B."/>
            <person name="Xu J."/>
            <person name="Minx P."/>
            <person name="Pepin K.H."/>
            <person name="Johnson M."/>
            <person name="Thiruvilangam P."/>
            <person name="Bhonagiri V."/>
            <person name="Nash W.E."/>
            <person name="Mardis E.R."/>
            <person name="Wilson R.K."/>
        </authorList>
    </citation>
    <scope>NUCLEOTIDE SEQUENCE [LARGE SCALE GENOMIC DNA]</scope>
    <source>
        <strain evidence="1">DSM 17241</strain>
    </source>
</reference>
<evidence type="ECO:0000313" key="2">
    <source>
        <dbReference type="Proteomes" id="UP000003803"/>
    </source>
</evidence>
<comment type="caution">
    <text evidence="1">The sequence shown here is derived from an EMBL/GenBank/DDBJ whole genome shotgun (WGS) entry which is preliminary data.</text>
</comment>
<evidence type="ECO:0000313" key="1">
    <source>
        <dbReference type="EMBL" id="EDS11880.1"/>
    </source>
</evidence>